<dbReference type="KEGG" id="abae:CL176_03715"/>
<dbReference type="PANTHER" id="PTHR43178">
    <property type="entry name" value="DIHYDROLIPOAMIDE ACETYLTRANSFERASE COMPONENT OF PYRUVATE DEHYDROGENASE COMPLEX"/>
    <property type="match status" value="1"/>
</dbReference>
<feature type="region of interest" description="Disordered" evidence="7">
    <location>
        <begin position="79"/>
        <end position="110"/>
    </location>
</feature>
<dbReference type="AlphaFoldDB" id="A0A347WJF2"/>
<dbReference type="Pfam" id="PF00198">
    <property type="entry name" value="2-oxoacid_dh"/>
    <property type="match status" value="1"/>
</dbReference>
<dbReference type="PROSITE" id="PS50968">
    <property type="entry name" value="BIOTINYL_LIPOYL"/>
    <property type="match status" value="2"/>
</dbReference>
<evidence type="ECO:0000256" key="1">
    <source>
        <dbReference type="ARBA" id="ARBA00001938"/>
    </source>
</evidence>
<dbReference type="SUPFAM" id="SSF47005">
    <property type="entry name" value="Peripheral subunit-binding domain of 2-oxo acid dehydrogenase complex"/>
    <property type="match status" value="1"/>
</dbReference>
<feature type="region of interest" description="Disordered" evidence="7">
    <location>
        <begin position="257"/>
        <end position="326"/>
    </location>
</feature>
<dbReference type="SUPFAM" id="SSF52777">
    <property type="entry name" value="CoA-dependent acyltransferases"/>
    <property type="match status" value="1"/>
</dbReference>
<dbReference type="SUPFAM" id="SSF51230">
    <property type="entry name" value="Single hybrid motif"/>
    <property type="match status" value="2"/>
</dbReference>
<feature type="compositionally biased region" description="Low complexity" evidence="7">
    <location>
        <begin position="214"/>
        <end position="230"/>
    </location>
</feature>
<evidence type="ECO:0000313" key="10">
    <source>
        <dbReference type="EMBL" id="AXY25209.1"/>
    </source>
</evidence>
<comment type="cofactor">
    <cofactor evidence="1 6">
        <name>(R)-lipoate</name>
        <dbReference type="ChEBI" id="CHEBI:83088"/>
    </cofactor>
</comment>
<dbReference type="PROSITE" id="PS51826">
    <property type="entry name" value="PSBD"/>
    <property type="match status" value="1"/>
</dbReference>
<dbReference type="Gene3D" id="2.40.50.100">
    <property type="match status" value="2"/>
</dbReference>
<dbReference type="PANTHER" id="PTHR43178:SF5">
    <property type="entry name" value="LIPOAMIDE ACYLTRANSFERASE COMPONENT OF BRANCHED-CHAIN ALPHA-KETO ACID DEHYDROGENASE COMPLEX, MITOCHONDRIAL"/>
    <property type="match status" value="1"/>
</dbReference>
<sequence length="553" mass="58337">MAFKFRLPELGEGIHEGEVVTWAVAEGDTINEDDTLVEIQNDKSVEEIPSPVTGTVSKIVVSEGTVAHVGDVLVEIDAPGYEGNDEADEAPAAEQADEAPVTQATATAGGGNFNFTLPELGEGIHEGEVVSWAVAEGDTINEDDTLVEIQNDKSVEEIPSPYSGTIVKIHVQEGEVAHVGDVLVEIDAPDYEGTDNAVVSTPASPTGEAGEDPAQAATAQTTGAATSDAAPTGQAGANNPAGRVLAMPSVRKLAREKGVDITQVTPTGKGGRVTESDVLNFGSQPAAPAQAEEASAAQPAQAASAESKPAATAPVASSGEREERVAMTPMRKAISRSMMNSLQSSAQLTHFDEVEVSKLWDHRKKFKDVAAERDTKLTFLPYVVKALVAAAKKYPVINAQLDDEKSEIIYKNYYNVGIATDTDAGLYVPNIKDANAKSMFDIADEINELAAKAHEGKLSAGEMRDGTITISNLGSAGGKWFTPILNYPESVILGFGSIVQQPVVNEEGELAVGRVVKLSITYDHRIMDGATAQLALNEVKKYLSDPELLLMEG</sequence>
<evidence type="ECO:0000256" key="5">
    <source>
        <dbReference type="ARBA" id="ARBA00023315"/>
    </source>
</evidence>
<dbReference type="EC" id="2.3.1.-" evidence="6"/>
<dbReference type="InterPro" id="IPR003016">
    <property type="entry name" value="2-oxoA_DH_lipoyl-BS"/>
</dbReference>
<evidence type="ECO:0000313" key="11">
    <source>
        <dbReference type="Proteomes" id="UP000263232"/>
    </source>
</evidence>
<dbReference type="Gene3D" id="4.10.320.10">
    <property type="entry name" value="E3-binding domain"/>
    <property type="match status" value="1"/>
</dbReference>
<protein>
    <recommendedName>
        <fullName evidence="6">Dihydrolipoamide acetyltransferase component of pyruvate dehydrogenase complex</fullName>
        <ecNumber evidence="6">2.3.1.-</ecNumber>
    </recommendedName>
</protein>
<keyword evidence="5 6" id="KW-0012">Acyltransferase</keyword>
<dbReference type="CDD" id="cd06849">
    <property type="entry name" value="lipoyl_domain"/>
    <property type="match status" value="2"/>
</dbReference>
<dbReference type="Pfam" id="PF00364">
    <property type="entry name" value="Biotin_lipoyl"/>
    <property type="match status" value="2"/>
</dbReference>
<evidence type="ECO:0000256" key="4">
    <source>
        <dbReference type="ARBA" id="ARBA00022823"/>
    </source>
</evidence>
<dbReference type="OrthoDB" id="9805770at2"/>
<dbReference type="GO" id="GO:0005737">
    <property type="term" value="C:cytoplasm"/>
    <property type="evidence" value="ECO:0007669"/>
    <property type="project" value="TreeGrafter"/>
</dbReference>
<feature type="region of interest" description="Disordered" evidence="7">
    <location>
        <begin position="193"/>
        <end position="242"/>
    </location>
</feature>
<dbReference type="InterPro" id="IPR000089">
    <property type="entry name" value="Biotin_lipoyl"/>
</dbReference>
<dbReference type="Pfam" id="PF02817">
    <property type="entry name" value="E3_binding"/>
    <property type="match status" value="1"/>
</dbReference>
<feature type="compositionally biased region" description="Acidic residues" evidence="7">
    <location>
        <begin position="83"/>
        <end position="97"/>
    </location>
</feature>
<organism evidence="10 11">
    <name type="scientific">Suicoccus acidiformans</name>
    <dbReference type="NCBI Taxonomy" id="2036206"/>
    <lineage>
        <taxon>Bacteria</taxon>
        <taxon>Bacillati</taxon>
        <taxon>Bacillota</taxon>
        <taxon>Bacilli</taxon>
        <taxon>Lactobacillales</taxon>
        <taxon>Aerococcaceae</taxon>
        <taxon>Suicoccus</taxon>
    </lineage>
</organism>
<reference evidence="10 11" key="1">
    <citation type="submission" date="2017-09" db="EMBL/GenBank/DDBJ databases">
        <title>Complete genome sequence of Oxytococcus suis strain ZY16052.</title>
        <authorList>
            <person name="Li F."/>
        </authorList>
    </citation>
    <scope>NUCLEOTIDE SEQUENCE [LARGE SCALE GENOMIC DNA]</scope>
    <source>
        <strain evidence="10 11">ZY16052</strain>
    </source>
</reference>
<dbReference type="FunFam" id="3.30.559.10:FF:000007">
    <property type="entry name" value="Dihydrolipoamide acetyltransferase component of pyruvate dehydrogenase complex"/>
    <property type="match status" value="1"/>
</dbReference>
<dbReference type="PROSITE" id="PS00189">
    <property type="entry name" value="LIPOYL"/>
    <property type="match status" value="2"/>
</dbReference>
<feature type="domain" description="Peripheral subunit-binding (PSBD)" evidence="9">
    <location>
        <begin position="245"/>
        <end position="282"/>
    </location>
</feature>
<dbReference type="RefSeq" id="WP_118990123.1">
    <property type="nucleotide sequence ID" value="NZ_CP023434.1"/>
</dbReference>
<feature type="domain" description="Lipoyl-binding" evidence="8">
    <location>
        <begin position="112"/>
        <end position="187"/>
    </location>
</feature>
<dbReference type="InterPro" id="IPR023213">
    <property type="entry name" value="CAT-like_dom_sf"/>
</dbReference>
<dbReference type="EMBL" id="CP023434">
    <property type="protein sequence ID" value="AXY25209.1"/>
    <property type="molecule type" value="Genomic_DNA"/>
</dbReference>
<dbReference type="InterPro" id="IPR011053">
    <property type="entry name" value="Single_hybrid_motif"/>
</dbReference>
<dbReference type="Proteomes" id="UP000263232">
    <property type="component" value="Chromosome"/>
</dbReference>
<feature type="domain" description="Lipoyl-binding" evidence="8">
    <location>
        <begin position="2"/>
        <end position="77"/>
    </location>
</feature>
<evidence type="ECO:0000256" key="6">
    <source>
        <dbReference type="RuleBase" id="RU003423"/>
    </source>
</evidence>
<keyword evidence="4 6" id="KW-0450">Lipoyl</keyword>
<evidence type="ECO:0000256" key="2">
    <source>
        <dbReference type="ARBA" id="ARBA00007317"/>
    </source>
</evidence>
<dbReference type="InterPro" id="IPR036625">
    <property type="entry name" value="E3-bd_dom_sf"/>
</dbReference>
<proteinExistence type="inferred from homology"/>
<evidence type="ECO:0000256" key="7">
    <source>
        <dbReference type="SAM" id="MobiDB-lite"/>
    </source>
</evidence>
<dbReference type="GO" id="GO:0031405">
    <property type="term" value="F:lipoic acid binding"/>
    <property type="evidence" value="ECO:0007669"/>
    <property type="project" value="TreeGrafter"/>
</dbReference>
<evidence type="ECO:0000259" key="8">
    <source>
        <dbReference type="PROSITE" id="PS50968"/>
    </source>
</evidence>
<keyword evidence="11" id="KW-1185">Reference proteome</keyword>
<dbReference type="GO" id="GO:0016407">
    <property type="term" value="F:acetyltransferase activity"/>
    <property type="evidence" value="ECO:0007669"/>
    <property type="project" value="TreeGrafter"/>
</dbReference>
<name>A0A347WJF2_9LACT</name>
<dbReference type="Gene3D" id="3.30.559.10">
    <property type="entry name" value="Chloramphenicol acetyltransferase-like domain"/>
    <property type="match status" value="1"/>
</dbReference>
<comment type="similarity">
    <text evidence="2 6">Belongs to the 2-oxoacid dehydrogenase family.</text>
</comment>
<evidence type="ECO:0000256" key="3">
    <source>
        <dbReference type="ARBA" id="ARBA00022679"/>
    </source>
</evidence>
<dbReference type="InterPro" id="IPR050743">
    <property type="entry name" value="2-oxoacid_DH_E2_comp"/>
</dbReference>
<dbReference type="InterPro" id="IPR004167">
    <property type="entry name" value="PSBD"/>
</dbReference>
<gene>
    <name evidence="10" type="ORF">CL176_03715</name>
</gene>
<keyword evidence="3 6" id="KW-0808">Transferase</keyword>
<feature type="compositionally biased region" description="Low complexity" evidence="7">
    <location>
        <begin position="283"/>
        <end position="311"/>
    </location>
</feature>
<accession>A0A347WJF2</accession>
<dbReference type="InterPro" id="IPR001078">
    <property type="entry name" value="2-oxoacid_DH_actylTfrase"/>
</dbReference>
<evidence type="ECO:0000259" key="9">
    <source>
        <dbReference type="PROSITE" id="PS51826"/>
    </source>
</evidence>